<dbReference type="EnsemblPlants" id="AET1Gv20039000.8">
    <property type="protein sequence ID" value="AET1Gv20039000.8"/>
    <property type="gene ID" value="AET1Gv20039000"/>
</dbReference>
<reference evidence="2" key="2">
    <citation type="journal article" date="2017" name="Nat. Plants">
        <title>The Aegilops tauschii genome reveals multiple impacts of transposons.</title>
        <authorList>
            <person name="Zhao G."/>
            <person name="Zou C."/>
            <person name="Li K."/>
            <person name="Wang K."/>
            <person name="Li T."/>
            <person name="Gao L."/>
            <person name="Zhang X."/>
            <person name="Wang H."/>
            <person name="Yang Z."/>
            <person name="Liu X."/>
            <person name="Jiang W."/>
            <person name="Mao L."/>
            <person name="Kong X."/>
            <person name="Jiao Y."/>
            <person name="Jia J."/>
        </authorList>
    </citation>
    <scope>NUCLEOTIDE SEQUENCE [LARGE SCALE GENOMIC DNA]</scope>
    <source>
        <strain evidence="2">cv. AL8/78</strain>
    </source>
</reference>
<sequence>HLGKTSKSCSMVMAVFAYIYHQSFISPRNFSADAILDQILRNLRYEEQRTLYELLGEMLGNLYKAEKLSACL</sequence>
<reference evidence="2" key="1">
    <citation type="journal article" date="2014" name="Science">
        <title>Ancient hybridizations among the ancestral genomes of bread wheat.</title>
        <authorList>
            <consortium name="International Wheat Genome Sequencing Consortium,"/>
            <person name="Marcussen T."/>
            <person name="Sandve S.R."/>
            <person name="Heier L."/>
            <person name="Spannagl M."/>
            <person name="Pfeifer M."/>
            <person name="Jakobsen K.S."/>
            <person name="Wulff B.B."/>
            <person name="Steuernagel B."/>
            <person name="Mayer K.F."/>
            <person name="Olsen O.A."/>
        </authorList>
    </citation>
    <scope>NUCLEOTIDE SEQUENCE [LARGE SCALE GENOMIC DNA]</scope>
    <source>
        <strain evidence="2">cv. AL8/78</strain>
    </source>
</reference>
<reference evidence="1" key="5">
    <citation type="journal article" date="2021" name="G3 (Bethesda)">
        <title>Aegilops tauschii genome assembly Aet v5.0 features greater sequence contiguity and improved annotation.</title>
        <authorList>
            <person name="Wang L."/>
            <person name="Zhu T."/>
            <person name="Rodriguez J.C."/>
            <person name="Deal K.R."/>
            <person name="Dubcovsky J."/>
            <person name="McGuire P.E."/>
            <person name="Lux T."/>
            <person name="Spannagl M."/>
            <person name="Mayer K.F.X."/>
            <person name="Baldrich P."/>
            <person name="Meyers B.C."/>
            <person name="Huo N."/>
            <person name="Gu Y.Q."/>
            <person name="Zhou H."/>
            <person name="Devos K.M."/>
            <person name="Bennetzen J.L."/>
            <person name="Unver T."/>
            <person name="Budak H."/>
            <person name="Gulick P.J."/>
            <person name="Galiba G."/>
            <person name="Kalapos B."/>
            <person name="Nelson D.R."/>
            <person name="Li P."/>
            <person name="You F.M."/>
            <person name="Luo M.C."/>
            <person name="Dvorak J."/>
        </authorList>
    </citation>
    <scope>NUCLEOTIDE SEQUENCE [LARGE SCALE GENOMIC DNA]</scope>
    <source>
        <strain evidence="1">cv. AL8/78</strain>
    </source>
</reference>
<reference evidence="1" key="3">
    <citation type="journal article" date="2017" name="Nature">
        <title>Genome sequence of the progenitor of the wheat D genome Aegilops tauschii.</title>
        <authorList>
            <person name="Luo M.C."/>
            <person name="Gu Y.Q."/>
            <person name="Puiu D."/>
            <person name="Wang H."/>
            <person name="Twardziok S.O."/>
            <person name="Deal K.R."/>
            <person name="Huo N."/>
            <person name="Zhu T."/>
            <person name="Wang L."/>
            <person name="Wang Y."/>
            <person name="McGuire P.E."/>
            <person name="Liu S."/>
            <person name="Long H."/>
            <person name="Ramasamy R.K."/>
            <person name="Rodriguez J.C."/>
            <person name="Van S.L."/>
            <person name="Yuan L."/>
            <person name="Wang Z."/>
            <person name="Xia Z."/>
            <person name="Xiao L."/>
            <person name="Anderson O.D."/>
            <person name="Ouyang S."/>
            <person name="Liang Y."/>
            <person name="Zimin A.V."/>
            <person name="Pertea G."/>
            <person name="Qi P."/>
            <person name="Bennetzen J.L."/>
            <person name="Dai X."/>
            <person name="Dawson M.W."/>
            <person name="Muller H.G."/>
            <person name="Kugler K."/>
            <person name="Rivarola-Duarte L."/>
            <person name="Spannagl M."/>
            <person name="Mayer K.F.X."/>
            <person name="Lu F.H."/>
            <person name="Bevan M.W."/>
            <person name="Leroy P."/>
            <person name="Li P."/>
            <person name="You F.M."/>
            <person name="Sun Q."/>
            <person name="Liu Z."/>
            <person name="Lyons E."/>
            <person name="Wicker T."/>
            <person name="Salzberg S.L."/>
            <person name="Devos K.M."/>
            <person name="Dvorak J."/>
        </authorList>
    </citation>
    <scope>NUCLEOTIDE SEQUENCE [LARGE SCALE GENOMIC DNA]</scope>
    <source>
        <strain evidence="1">cv. AL8/78</strain>
    </source>
</reference>
<dbReference type="GO" id="GO:0016024">
    <property type="term" value="P:CDP-diacylglycerol biosynthetic process"/>
    <property type="evidence" value="ECO:0007669"/>
    <property type="project" value="UniProtKB-UniPathway"/>
</dbReference>
<evidence type="ECO:0000313" key="2">
    <source>
        <dbReference type="Proteomes" id="UP000015105"/>
    </source>
</evidence>
<dbReference type="AlphaFoldDB" id="A0A452XK42"/>
<dbReference type="Gramene" id="AET1Gv20039000.8">
    <property type="protein sequence ID" value="AET1Gv20039000.8"/>
    <property type="gene ID" value="AET1Gv20039000"/>
</dbReference>
<keyword evidence="2" id="KW-1185">Reference proteome</keyword>
<protein>
    <submittedName>
        <fullName evidence="1">Uncharacterized protein</fullName>
    </submittedName>
</protein>
<proteinExistence type="predicted"/>
<name>A0A452XK42_AEGTS</name>
<evidence type="ECO:0000313" key="1">
    <source>
        <dbReference type="EnsemblPlants" id="AET1Gv20039000.8"/>
    </source>
</evidence>
<accession>A0A452XK42</accession>
<reference evidence="1" key="4">
    <citation type="submission" date="2019-03" db="UniProtKB">
        <authorList>
            <consortium name="EnsemblPlants"/>
        </authorList>
    </citation>
    <scope>IDENTIFICATION</scope>
</reference>
<dbReference type="Proteomes" id="UP000015105">
    <property type="component" value="Chromosome 1D"/>
</dbReference>
<dbReference type="UniPathway" id="UPA00557">
    <property type="reaction ID" value="UER00614"/>
</dbReference>
<organism evidence="1 2">
    <name type="scientific">Aegilops tauschii subsp. strangulata</name>
    <name type="common">Goatgrass</name>
    <dbReference type="NCBI Taxonomy" id="200361"/>
    <lineage>
        <taxon>Eukaryota</taxon>
        <taxon>Viridiplantae</taxon>
        <taxon>Streptophyta</taxon>
        <taxon>Embryophyta</taxon>
        <taxon>Tracheophyta</taxon>
        <taxon>Spermatophyta</taxon>
        <taxon>Magnoliopsida</taxon>
        <taxon>Liliopsida</taxon>
        <taxon>Poales</taxon>
        <taxon>Poaceae</taxon>
        <taxon>BOP clade</taxon>
        <taxon>Pooideae</taxon>
        <taxon>Triticodae</taxon>
        <taxon>Triticeae</taxon>
        <taxon>Triticinae</taxon>
        <taxon>Aegilops</taxon>
    </lineage>
</organism>